<gene>
    <name evidence="2" type="ORF">COY52_10490</name>
</gene>
<dbReference type="Proteomes" id="UP000229307">
    <property type="component" value="Unassembled WGS sequence"/>
</dbReference>
<proteinExistence type="predicted"/>
<dbReference type="Pfam" id="PF00881">
    <property type="entry name" value="Nitroreductase"/>
    <property type="match status" value="1"/>
</dbReference>
<dbReference type="SUPFAM" id="SSF55469">
    <property type="entry name" value="FMN-dependent nitroreductase-like"/>
    <property type="match status" value="1"/>
</dbReference>
<reference evidence="3" key="1">
    <citation type="submission" date="2017-09" db="EMBL/GenBank/DDBJ databases">
        <title>Depth-based differentiation of microbial function through sediment-hosted aquifers and enrichment of novel symbionts in the deep terrestrial subsurface.</title>
        <authorList>
            <person name="Probst A.J."/>
            <person name="Ladd B."/>
            <person name="Jarett J.K."/>
            <person name="Geller-Mcgrath D.E."/>
            <person name="Sieber C.M.K."/>
            <person name="Emerson J.B."/>
            <person name="Anantharaman K."/>
            <person name="Thomas B.C."/>
            <person name="Malmstrom R."/>
            <person name="Stieglmeier M."/>
            <person name="Klingl A."/>
            <person name="Woyke T."/>
            <person name="Ryan C.M."/>
            <person name="Banfield J.F."/>
        </authorList>
    </citation>
    <scope>NUCLEOTIDE SEQUENCE [LARGE SCALE GENOMIC DNA]</scope>
</reference>
<dbReference type="Gene3D" id="3.40.109.10">
    <property type="entry name" value="NADH Oxidase"/>
    <property type="match status" value="1"/>
</dbReference>
<comment type="caution">
    <text evidence="2">The sequence shown here is derived from an EMBL/GenBank/DDBJ whole genome shotgun (WGS) entry which is preliminary data.</text>
</comment>
<dbReference type="EMBL" id="PFMR01000281">
    <property type="protein sequence ID" value="PIZ15104.1"/>
    <property type="molecule type" value="Genomic_DNA"/>
</dbReference>
<accession>A0A2M7S6H4</accession>
<name>A0A2M7S6H4_9BACT</name>
<organism evidence="2 3">
    <name type="scientific">Candidatus Desantisbacteria bacterium CG_4_10_14_0_8_um_filter_48_22</name>
    <dbReference type="NCBI Taxonomy" id="1974543"/>
    <lineage>
        <taxon>Bacteria</taxon>
        <taxon>Candidatus Desantisiibacteriota</taxon>
    </lineage>
</organism>
<dbReference type="AlphaFoldDB" id="A0A2M7S6H4"/>
<dbReference type="InterPro" id="IPR000415">
    <property type="entry name" value="Nitroreductase-like"/>
</dbReference>
<feature type="domain" description="Nitroreductase" evidence="1">
    <location>
        <begin position="7"/>
        <end position="34"/>
    </location>
</feature>
<dbReference type="InterPro" id="IPR029479">
    <property type="entry name" value="Nitroreductase"/>
</dbReference>
<sequence length="35" mass="3947">MDAIECLKTRRSVRSFADKEIPANVIEDIIDAGRL</sequence>
<feature type="non-terminal residue" evidence="2">
    <location>
        <position position="35"/>
    </location>
</feature>
<evidence type="ECO:0000313" key="2">
    <source>
        <dbReference type="EMBL" id="PIZ15104.1"/>
    </source>
</evidence>
<evidence type="ECO:0000259" key="1">
    <source>
        <dbReference type="Pfam" id="PF00881"/>
    </source>
</evidence>
<dbReference type="GO" id="GO:0016491">
    <property type="term" value="F:oxidoreductase activity"/>
    <property type="evidence" value="ECO:0007669"/>
    <property type="project" value="InterPro"/>
</dbReference>
<evidence type="ECO:0000313" key="3">
    <source>
        <dbReference type="Proteomes" id="UP000229307"/>
    </source>
</evidence>
<protein>
    <submittedName>
        <fullName evidence="2">Nitroreductase family protein</fullName>
    </submittedName>
</protein>